<organism evidence="1 2">
    <name type="scientific">Cyclotella cryptica</name>
    <dbReference type="NCBI Taxonomy" id="29204"/>
    <lineage>
        <taxon>Eukaryota</taxon>
        <taxon>Sar</taxon>
        <taxon>Stramenopiles</taxon>
        <taxon>Ochrophyta</taxon>
        <taxon>Bacillariophyta</taxon>
        <taxon>Coscinodiscophyceae</taxon>
        <taxon>Thalassiosirophycidae</taxon>
        <taxon>Stephanodiscales</taxon>
        <taxon>Stephanodiscaceae</taxon>
        <taxon>Cyclotella</taxon>
    </lineage>
</organism>
<reference evidence="1 2" key="1">
    <citation type="journal article" date="2020" name="G3 (Bethesda)">
        <title>Improved Reference Genome for Cyclotella cryptica CCMP332, a Model for Cell Wall Morphogenesis, Salinity Adaptation, and Lipid Production in Diatoms (Bacillariophyta).</title>
        <authorList>
            <person name="Roberts W.R."/>
            <person name="Downey K.M."/>
            <person name="Ruck E.C."/>
            <person name="Traller J.C."/>
            <person name="Alverson A.J."/>
        </authorList>
    </citation>
    <scope>NUCLEOTIDE SEQUENCE [LARGE SCALE GENOMIC DNA]</scope>
    <source>
        <strain evidence="1 2">CCMP332</strain>
    </source>
</reference>
<proteinExistence type="predicted"/>
<comment type="caution">
    <text evidence="1">The sequence shown here is derived from an EMBL/GenBank/DDBJ whole genome shotgun (WGS) entry which is preliminary data.</text>
</comment>
<evidence type="ECO:0000313" key="2">
    <source>
        <dbReference type="Proteomes" id="UP001516023"/>
    </source>
</evidence>
<keyword evidence="2" id="KW-1185">Reference proteome</keyword>
<dbReference type="AlphaFoldDB" id="A0ABD3PWA7"/>
<evidence type="ECO:0000313" key="1">
    <source>
        <dbReference type="EMBL" id="KAL3790470.1"/>
    </source>
</evidence>
<accession>A0ABD3PWA7</accession>
<name>A0ABD3PWA7_9STRA</name>
<sequence length="410" mass="46176">MLYSSRLLWKTPTFPALGAVTTCAILFCFGSNRAQDCQRERCSTNPTEKSLIAKGSFLPCHTGCFLLNRSFRSSQNCQCESDKLNSSSIPSPVVPKPLSRYKLLLYRSKLLPHSFLPVPRLLTPSDPLFAYPEFQKGLRLRQDDERRLNRLLTSTELKEARLTQNQEQLHSILSQMHTLLYGEGVTPQVREDFLIQYGCTGFTPEILEYLMDLGSKRGFVEIGAGNGQWARALTDCHVGYCQRNANQSSDNSSDSSSSWEFVHAYDNMKDLPLSPKIYHSKTIPAHRHFYPNVKYCPSHTDAVKTSASRGRVLLLVFPPPGPMAIETVQAYVNAHEENDTVVYVGEGRGGANGNNELFRYFLGKLPVGDEQIAGNQDAVMEKWVLLNIMDVRTCPGGKGYEKMFVFQRLR</sequence>
<dbReference type="PANTHER" id="PTHR39290">
    <property type="entry name" value="C3H1-TYPE DOMAIN-CONTAINING PROTEIN-RELATED"/>
    <property type="match status" value="1"/>
</dbReference>
<dbReference type="PANTHER" id="PTHR39290:SF6">
    <property type="entry name" value="S-ADENOSYL-L-METHIONINE-DEPENDENT METHYLTRANSFERASES SUPERFAMILY PROTEIN"/>
    <property type="match status" value="1"/>
</dbReference>
<gene>
    <name evidence="1" type="ORF">HJC23_012026</name>
</gene>
<protein>
    <recommendedName>
        <fullName evidence="3">DOT1 domain-containing protein</fullName>
    </recommendedName>
</protein>
<dbReference type="EMBL" id="JABMIG020000127">
    <property type="protein sequence ID" value="KAL3790470.1"/>
    <property type="molecule type" value="Genomic_DNA"/>
</dbReference>
<dbReference type="Proteomes" id="UP001516023">
    <property type="component" value="Unassembled WGS sequence"/>
</dbReference>
<evidence type="ECO:0008006" key="3">
    <source>
        <dbReference type="Google" id="ProtNLM"/>
    </source>
</evidence>